<reference evidence="11" key="1">
    <citation type="journal article" date="2019" name="Int. J. Syst. Evol. Microbiol.">
        <title>The Global Catalogue of Microorganisms (GCM) 10K type strain sequencing project: providing services to taxonomists for standard genome sequencing and annotation.</title>
        <authorList>
            <consortium name="The Broad Institute Genomics Platform"/>
            <consortium name="The Broad Institute Genome Sequencing Center for Infectious Disease"/>
            <person name="Wu L."/>
            <person name="Ma J."/>
        </authorList>
    </citation>
    <scope>NUCLEOTIDE SEQUENCE [LARGE SCALE GENOMIC DNA]</scope>
    <source>
        <strain evidence="11">CGMCC 1.12479</strain>
    </source>
</reference>
<proteinExistence type="predicted"/>
<dbReference type="InterPro" id="IPR003661">
    <property type="entry name" value="HisK_dim/P_dom"/>
</dbReference>
<keyword evidence="3" id="KW-0597">Phosphoprotein</keyword>
<protein>
    <recommendedName>
        <fullName evidence="2">histidine kinase</fullName>
        <ecNumber evidence="2">2.7.13.3</ecNumber>
    </recommendedName>
</protein>
<dbReference type="PRINTS" id="PR00344">
    <property type="entry name" value="BCTRLSENSOR"/>
</dbReference>
<dbReference type="SMART" id="SM00091">
    <property type="entry name" value="PAS"/>
    <property type="match status" value="4"/>
</dbReference>
<dbReference type="InterPro" id="IPR052162">
    <property type="entry name" value="Sensor_kinase/Photoreceptor"/>
</dbReference>
<comment type="catalytic activity">
    <reaction evidence="1">
        <text>ATP + protein L-histidine = ADP + protein N-phospho-L-histidine.</text>
        <dbReference type="EC" id="2.7.13.3"/>
    </reaction>
</comment>
<dbReference type="InterPro" id="IPR000700">
    <property type="entry name" value="PAS-assoc_C"/>
</dbReference>
<comment type="caution">
    <text evidence="10">The sequence shown here is derived from an EMBL/GenBank/DDBJ whole genome shotgun (WGS) entry which is preliminary data.</text>
</comment>
<dbReference type="PROSITE" id="PS50109">
    <property type="entry name" value="HIS_KIN"/>
    <property type="match status" value="1"/>
</dbReference>
<keyword evidence="5" id="KW-0418">Kinase</keyword>
<dbReference type="SUPFAM" id="SSF55785">
    <property type="entry name" value="PYP-like sensor domain (PAS domain)"/>
    <property type="match status" value="5"/>
</dbReference>
<accession>A0ABQ1MYE2</accession>
<dbReference type="NCBIfam" id="TIGR00229">
    <property type="entry name" value="sensory_box"/>
    <property type="match status" value="2"/>
</dbReference>
<dbReference type="InterPro" id="IPR003018">
    <property type="entry name" value="GAF"/>
</dbReference>
<dbReference type="SUPFAM" id="SSF55781">
    <property type="entry name" value="GAF domain-like"/>
    <property type="match status" value="1"/>
</dbReference>
<evidence type="ECO:0000259" key="7">
    <source>
        <dbReference type="PROSITE" id="PS50109"/>
    </source>
</evidence>
<feature type="domain" description="PAC" evidence="9">
    <location>
        <begin position="241"/>
        <end position="293"/>
    </location>
</feature>
<evidence type="ECO:0000256" key="1">
    <source>
        <dbReference type="ARBA" id="ARBA00000085"/>
    </source>
</evidence>
<keyword evidence="4" id="KW-0808">Transferase</keyword>
<dbReference type="Gene3D" id="3.30.450.40">
    <property type="match status" value="1"/>
</dbReference>
<dbReference type="Proteomes" id="UP000635885">
    <property type="component" value="Unassembled WGS sequence"/>
</dbReference>
<keyword evidence="11" id="KW-1185">Reference proteome</keyword>
<dbReference type="InterPro" id="IPR000014">
    <property type="entry name" value="PAS"/>
</dbReference>
<dbReference type="InterPro" id="IPR013655">
    <property type="entry name" value="PAS_fold_3"/>
</dbReference>
<dbReference type="Gene3D" id="3.30.450.20">
    <property type="entry name" value="PAS domain"/>
    <property type="match status" value="4"/>
</dbReference>
<dbReference type="CDD" id="cd00130">
    <property type="entry name" value="PAS"/>
    <property type="match status" value="3"/>
</dbReference>
<dbReference type="PANTHER" id="PTHR43304:SF1">
    <property type="entry name" value="PAC DOMAIN-CONTAINING PROTEIN"/>
    <property type="match status" value="1"/>
</dbReference>
<evidence type="ECO:0000259" key="8">
    <source>
        <dbReference type="PROSITE" id="PS50112"/>
    </source>
</evidence>
<evidence type="ECO:0000256" key="2">
    <source>
        <dbReference type="ARBA" id="ARBA00012438"/>
    </source>
</evidence>
<evidence type="ECO:0000256" key="4">
    <source>
        <dbReference type="ARBA" id="ARBA00022679"/>
    </source>
</evidence>
<evidence type="ECO:0000256" key="3">
    <source>
        <dbReference type="ARBA" id="ARBA00022553"/>
    </source>
</evidence>
<dbReference type="InterPro" id="IPR036097">
    <property type="entry name" value="HisK_dim/P_sf"/>
</dbReference>
<dbReference type="Pfam" id="PF02518">
    <property type="entry name" value="HATPase_c"/>
    <property type="match status" value="1"/>
</dbReference>
<name>A0ABQ1MYE2_9BACT</name>
<evidence type="ECO:0000259" key="9">
    <source>
        <dbReference type="PROSITE" id="PS50113"/>
    </source>
</evidence>
<dbReference type="SMART" id="SM00065">
    <property type="entry name" value="GAF"/>
    <property type="match status" value="1"/>
</dbReference>
<keyword evidence="6" id="KW-0175">Coiled coil</keyword>
<gene>
    <name evidence="10" type="ORF">GCM10010993_29970</name>
</gene>
<dbReference type="SMART" id="SM00387">
    <property type="entry name" value="HATPase_c"/>
    <property type="match status" value="1"/>
</dbReference>
<organism evidence="10 11">
    <name type="scientific">Belliella aquatica</name>
    <dbReference type="NCBI Taxonomy" id="1323734"/>
    <lineage>
        <taxon>Bacteria</taxon>
        <taxon>Pseudomonadati</taxon>
        <taxon>Bacteroidota</taxon>
        <taxon>Cytophagia</taxon>
        <taxon>Cytophagales</taxon>
        <taxon>Cyclobacteriaceae</taxon>
        <taxon>Belliella</taxon>
    </lineage>
</organism>
<dbReference type="InterPro" id="IPR036890">
    <property type="entry name" value="HATPase_C_sf"/>
</dbReference>
<evidence type="ECO:0000313" key="11">
    <source>
        <dbReference type="Proteomes" id="UP000635885"/>
    </source>
</evidence>
<dbReference type="Gene3D" id="2.10.70.100">
    <property type="match status" value="1"/>
</dbReference>
<feature type="domain" description="PAS" evidence="8">
    <location>
        <begin position="552"/>
        <end position="624"/>
    </location>
</feature>
<dbReference type="Gene3D" id="3.30.565.10">
    <property type="entry name" value="Histidine kinase-like ATPase, C-terminal domain"/>
    <property type="match status" value="1"/>
</dbReference>
<dbReference type="SUPFAM" id="SSF47384">
    <property type="entry name" value="Homodimeric domain of signal transducing histidine kinase"/>
    <property type="match status" value="1"/>
</dbReference>
<dbReference type="PROSITE" id="PS50112">
    <property type="entry name" value="PAS"/>
    <property type="match status" value="1"/>
</dbReference>
<dbReference type="EC" id="2.7.13.3" evidence="2"/>
<dbReference type="Pfam" id="PF08447">
    <property type="entry name" value="PAS_3"/>
    <property type="match status" value="3"/>
</dbReference>
<feature type="domain" description="PAC" evidence="9">
    <location>
        <begin position="629"/>
        <end position="681"/>
    </location>
</feature>
<dbReference type="InterPro" id="IPR029016">
    <property type="entry name" value="GAF-like_dom_sf"/>
</dbReference>
<dbReference type="PROSITE" id="PS50113">
    <property type="entry name" value="PAC"/>
    <property type="match status" value="3"/>
</dbReference>
<dbReference type="SMART" id="SM00086">
    <property type="entry name" value="PAC"/>
    <property type="match status" value="4"/>
</dbReference>
<dbReference type="PANTHER" id="PTHR43304">
    <property type="entry name" value="PHYTOCHROME-LIKE PROTEIN CPH1"/>
    <property type="match status" value="1"/>
</dbReference>
<evidence type="ECO:0000256" key="6">
    <source>
        <dbReference type="SAM" id="Coils"/>
    </source>
</evidence>
<dbReference type="InterPro" id="IPR003594">
    <property type="entry name" value="HATPase_dom"/>
</dbReference>
<dbReference type="CDD" id="cd00082">
    <property type="entry name" value="HisKA"/>
    <property type="match status" value="1"/>
</dbReference>
<dbReference type="SMART" id="SM00388">
    <property type="entry name" value="HisKA"/>
    <property type="match status" value="1"/>
</dbReference>
<dbReference type="Pfam" id="PF01590">
    <property type="entry name" value="GAF"/>
    <property type="match status" value="1"/>
</dbReference>
<dbReference type="Pfam" id="PF00512">
    <property type="entry name" value="HisKA"/>
    <property type="match status" value="1"/>
</dbReference>
<sequence>MEKDNSRFHSIFEIIPIPIWEEDFSNVKTYLAELNLLGKEENFIRLFFNENPDQLSACVSKVQLLNLNTACLELHHATSKEQLLANFSSIFVEESFDTLIDQLIAICTGINHFEVDSKTKTLDGVIKDIQLKWTVVPGYEQTLESVIITTSDISQRIRTRQQIEESEAKLLYAQRLAKIGNWELNIPNQKLTWSDEVYRIWDVDKKEIDLSPTYFFSTIHPEDLERLNVKQENVIMGDIPLDSTQRIILKNGLIKWTNIKASIEYDAKNIPIKLVGTVQDITEEESLKESLKELVKRYHFVTKATFDAVRDLDLKTNTIFWGEGIQNIFGYDRNKLENTKEGWIKLIHVNDQQRILESMAHDEKGKSEIWQEEYLFKKANGRYSLVNDRAVIVRDSKGNVIRFVGAMQDITEQKKSEMELKARTQFIETALDNLPIGIAVNKMDSGEATLMNKQFSEIYGWPEKELRDVPSFFEKVYPNPTYRAQISSQIIADIKSGDPSRMEWKGIEITTKSGIKKIISAKNIPVYDQKIMISTVIDETEKIQAEKALQLSNERFLYATKAVSDAIWDWDIDAGTVFWGSGYESLFGYQSNEMYVSEDLWETKVHPEDKQAILESVEQARKNPTIDKWTGEYRFQKADGDYAYVLENTVILRDKNGKPTRMVGALQDMTKRKQSEEALLNKTKYLETISNIVEALLLYNDWENVVQENLKLIGEAVGSDRTYFMINFIDSTTSELHSRQVYEWAKDGISPQIDNQNYQNIQLSLYPDFLTEVSRKSHFAILTSQTSGATRQILAEQDIKSTLQIPIFIKENFFGYIGLDDCTHGRTWTNEEVSFLQTIATNIGVAIEKADFEKSLKNLNEELRISNKNLALSNSELEQFAYVASHDLQEPLRMITSFLALIERKYHDKLDEKGKQYIHFASDGAKRMRDIILDLLEFSRVGRVGDLKKYPFQSEVVVREIESLLKGQIQSSKAVIIHSNLPEINTQRAAFRQLVQNLISNAIKYQKSDNKPIIEISCQEKQSEWVFSIKDNGIGIAPEYHEKIFVIFQRLHDKSSYSGSGIGLAICKKIIDFLGGKIWVESELGSGSIFYFTVPKNHK</sequence>
<dbReference type="InterPro" id="IPR035965">
    <property type="entry name" value="PAS-like_dom_sf"/>
</dbReference>
<dbReference type="InterPro" id="IPR001610">
    <property type="entry name" value="PAC"/>
</dbReference>
<feature type="domain" description="PAC" evidence="9">
    <location>
        <begin position="370"/>
        <end position="422"/>
    </location>
</feature>
<evidence type="ECO:0000313" key="10">
    <source>
        <dbReference type="EMBL" id="GGC49480.1"/>
    </source>
</evidence>
<dbReference type="Gene3D" id="1.10.287.130">
    <property type="match status" value="1"/>
</dbReference>
<dbReference type="InterPro" id="IPR005467">
    <property type="entry name" value="His_kinase_dom"/>
</dbReference>
<dbReference type="RefSeq" id="WP_188443918.1">
    <property type="nucleotide sequence ID" value="NZ_BMFD01000013.1"/>
</dbReference>
<feature type="domain" description="Histidine kinase" evidence="7">
    <location>
        <begin position="883"/>
        <end position="1098"/>
    </location>
</feature>
<dbReference type="InterPro" id="IPR004358">
    <property type="entry name" value="Sig_transdc_His_kin-like_C"/>
</dbReference>
<dbReference type="SUPFAM" id="SSF55874">
    <property type="entry name" value="ATPase domain of HSP90 chaperone/DNA topoisomerase II/histidine kinase"/>
    <property type="match status" value="1"/>
</dbReference>
<feature type="coiled-coil region" evidence="6">
    <location>
        <begin position="849"/>
        <end position="876"/>
    </location>
</feature>
<dbReference type="Pfam" id="PF13188">
    <property type="entry name" value="PAS_8"/>
    <property type="match status" value="1"/>
</dbReference>
<evidence type="ECO:0000256" key="5">
    <source>
        <dbReference type="ARBA" id="ARBA00022777"/>
    </source>
</evidence>
<dbReference type="EMBL" id="BMFD01000013">
    <property type="protein sequence ID" value="GGC49480.1"/>
    <property type="molecule type" value="Genomic_DNA"/>
</dbReference>